<dbReference type="Proteomes" id="UP000002320">
    <property type="component" value="Unassembled WGS sequence"/>
</dbReference>
<dbReference type="EnsemblMetazoa" id="CPIJ018930-RA">
    <property type="protein sequence ID" value="CPIJ018930-PA"/>
    <property type="gene ID" value="CPIJ018930"/>
</dbReference>
<keyword evidence="2" id="KW-1003">Cell membrane</keyword>
<dbReference type="HOGENOM" id="CLU_044523_0_1_1"/>
<comment type="caution">
    <text evidence="10">Lacks conserved residue(s) required for the propagation of feature annotation.</text>
</comment>
<evidence type="ECO:0000256" key="1">
    <source>
        <dbReference type="ARBA" id="ARBA00004651"/>
    </source>
</evidence>
<protein>
    <recommendedName>
        <fullName evidence="10">Odorant receptor</fullName>
    </recommendedName>
</protein>
<keyword evidence="6 10" id="KW-1133">Transmembrane helix</keyword>
<keyword evidence="9 10" id="KW-0807">Transducer</keyword>
<dbReference type="VEuPathDB" id="VectorBase:CQUJHB001704"/>
<dbReference type="GO" id="GO:0005549">
    <property type="term" value="F:odorant binding"/>
    <property type="evidence" value="ECO:0007669"/>
    <property type="project" value="InterPro"/>
</dbReference>
<dbReference type="GO" id="GO:0004984">
    <property type="term" value="F:olfactory receptor activity"/>
    <property type="evidence" value="ECO:0007669"/>
    <property type="project" value="InterPro"/>
</dbReference>
<keyword evidence="7 10" id="KW-0472">Membrane</keyword>
<sequence>MTYRRPLQVFERITSANRWVLKLLGIDVFNPNFRYSTATWVIWSLASFFILVTGYDLYRFRNDVFNFAFALVTLGYAVIGVSRLGFFLGSPAAYSQIFAESKETYRQESSERSREVQQKYTIMLKQCVMLYSGCFLGGCIIAGMLPFAVYWWTEQKVLPFGVILPFTDPDTMEGYQLNYLYQVSCIAWTPPGLTATQNMYFALVFNICIQYDVLQLKLEDLDKLIEDTAEYSVIQQKLVEIIHCQQHLSAFVTEIERIFAVQMFIEISSMAMQIVVILFVEHIVSAISLQKCQNTLSPFRLQDLWIPGYLAIIVATFQLLIFCALGTFISIKADLFAESVYNVSWHQIRIPEQQSIKFMMAKSQQSLLLTFGGMLPLDMNLFLSVG</sequence>
<evidence type="ECO:0000256" key="8">
    <source>
        <dbReference type="ARBA" id="ARBA00023170"/>
    </source>
</evidence>
<dbReference type="PANTHER" id="PTHR21137">
    <property type="entry name" value="ODORANT RECEPTOR"/>
    <property type="match status" value="1"/>
</dbReference>
<dbReference type="VEuPathDB" id="VectorBase:CPIJ018930"/>
<evidence type="ECO:0000256" key="7">
    <source>
        <dbReference type="ARBA" id="ARBA00023136"/>
    </source>
</evidence>
<dbReference type="OrthoDB" id="7550533at2759"/>
<dbReference type="KEGG" id="cqu:CpipJ_CPIJ018930"/>
<comment type="subcellular location">
    <subcellularLocation>
        <location evidence="1 10">Cell membrane</location>
        <topology evidence="1 10">Multi-pass membrane protein</topology>
    </subcellularLocation>
</comment>
<feature type="transmembrane region" description="Helical" evidence="10">
    <location>
        <begin position="267"/>
        <end position="289"/>
    </location>
</feature>
<gene>
    <name evidence="12" type="primary">6053269</name>
    <name evidence="11" type="ORF">CpipJ_CPIJ018930</name>
</gene>
<dbReference type="PANTHER" id="PTHR21137:SF35">
    <property type="entry name" value="ODORANT RECEPTOR 19A-RELATED"/>
    <property type="match status" value="1"/>
</dbReference>
<evidence type="ECO:0000256" key="3">
    <source>
        <dbReference type="ARBA" id="ARBA00022606"/>
    </source>
</evidence>
<evidence type="ECO:0000256" key="2">
    <source>
        <dbReference type="ARBA" id="ARBA00022475"/>
    </source>
</evidence>
<evidence type="ECO:0000313" key="12">
    <source>
        <dbReference type="EnsemblMetazoa" id="CPIJ018930-PA"/>
    </source>
</evidence>
<evidence type="ECO:0000256" key="6">
    <source>
        <dbReference type="ARBA" id="ARBA00022989"/>
    </source>
</evidence>
<dbReference type="InParanoid" id="B0XIB3"/>
<reference evidence="12" key="2">
    <citation type="submission" date="2021-02" db="UniProtKB">
        <authorList>
            <consortium name="EnsemblMetazoa"/>
        </authorList>
    </citation>
    <scope>IDENTIFICATION</scope>
    <source>
        <strain evidence="12">JHB</strain>
    </source>
</reference>
<feature type="transmembrane region" description="Helical" evidence="10">
    <location>
        <begin position="128"/>
        <end position="152"/>
    </location>
</feature>
<keyword evidence="5 10" id="KW-0552">Olfaction</keyword>
<evidence type="ECO:0000256" key="10">
    <source>
        <dbReference type="RuleBase" id="RU351113"/>
    </source>
</evidence>
<dbReference type="EMBL" id="DS233283">
    <property type="protein sequence ID" value="EDS29140.1"/>
    <property type="molecule type" value="Genomic_DNA"/>
</dbReference>
<name>B0XIB3_CULQU</name>
<keyword evidence="13" id="KW-1185">Reference proteome</keyword>
<dbReference type="OMA" id="ERIFAVQ"/>
<reference evidence="11" key="1">
    <citation type="submission" date="2007-03" db="EMBL/GenBank/DDBJ databases">
        <title>Annotation of Culex pipiens quinquefasciatus.</title>
        <authorList>
            <consortium name="The Broad Institute Genome Sequencing Platform"/>
            <person name="Atkinson P.W."/>
            <person name="Hemingway J."/>
            <person name="Christensen B.M."/>
            <person name="Higgs S."/>
            <person name="Kodira C."/>
            <person name="Hannick L."/>
            <person name="Megy K."/>
            <person name="O'Leary S."/>
            <person name="Pearson M."/>
            <person name="Haas B.J."/>
            <person name="Mauceli E."/>
            <person name="Wortman J.R."/>
            <person name="Lee N.H."/>
            <person name="Guigo R."/>
            <person name="Stanke M."/>
            <person name="Alvarado L."/>
            <person name="Amedeo P."/>
            <person name="Antoine C.H."/>
            <person name="Arensburger P."/>
            <person name="Bidwell S.L."/>
            <person name="Crawford M."/>
            <person name="Camaro F."/>
            <person name="Devon K."/>
            <person name="Engels R."/>
            <person name="Hammond M."/>
            <person name="Howarth C."/>
            <person name="Koehrsen M."/>
            <person name="Lawson D."/>
            <person name="Montgomery P."/>
            <person name="Nene V."/>
            <person name="Nusbaum C."/>
            <person name="Puiu D."/>
            <person name="Romero-Severson J."/>
            <person name="Severson D.W."/>
            <person name="Shumway M."/>
            <person name="Sisk P."/>
            <person name="Stolte C."/>
            <person name="Zeng Q."/>
            <person name="Eisenstadt E."/>
            <person name="Fraser-Liggett C."/>
            <person name="Strausberg R."/>
            <person name="Galagan J."/>
            <person name="Birren B."/>
            <person name="Collins F.H."/>
        </authorList>
    </citation>
    <scope>NUCLEOTIDE SEQUENCE [LARGE SCALE GENOMIC DNA]</scope>
    <source>
        <strain evidence="11">JHB</strain>
    </source>
</reference>
<evidence type="ECO:0000256" key="9">
    <source>
        <dbReference type="ARBA" id="ARBA00023224"/>
    </source>
</evidence>
<keyword evidence="4 10" id="KW-0812">Transmembrane</keyword>
<dbReference type="eggNOG" id="ENOG502TD52">
    <property type="taxonomic scope" value="Eukaryota"/>
</dbReference>
<dbReference type="GO" id="GO:0007165">
    <property type="term" value="P:signal transduction"/>
    <property type="evidence" value="ECO:0007669"/>
    <property type="project" value="UniProtKB-KW"/>
</dbReference>
<proteinExistence type="inferred from homology"/>
<dbReference type="GO" id="GO:0005886">
    <property type="term" value="C:plasma membrane"/>
    <property type="evidence" value="ECO:0007669"/>
    <property type="project" value="UniProtKB-SubCell"/>
</dbReference>
<feature type="transmembrane region" description="Helical" evidence="10">
    <location>
        <begin position="309"/>
        <end position="331"/>
    </location>
</feature>
<evidence type="ECO:0000313" key="11">
    <source>
        <dbReference type="EMBL" id="EDS29140.1"/>
    </source>
</evidence>
<feature type="transmembrane region" description="Helical" evidence="10">
    <location>
        <begin position="40"/>
        <end position="58"/>
    </location>
</feature>
<keyword evidence="8 10" id="KW-0675">Receptor</keyword>
<comment type="similarity">
    <text evidence="10">Belongs to the insect chemoreceptor superfamily. Heteromeric odorant receptor channel (TC 1.A.69) family.</text>
</comment>
<dbReference type="Pfam" id="PF02949">
    <property type="entry name" value="7tm_6"/>
    <property type="match status" value="1"/>
</dbReference>
<evidence type="ECO:0000313" key="13">
    <source>
        <dbReference type="Proteomes" id="UP000002320"/>
    </source>
</evidence>
<organism>
    <name type="scientific">Culex quinquefasciatus</name>
    <name type="common">Southern house mosquito</name>
    <name type="synonym">Culex pungens</name>
    <dbReference type="NCBI Taxonomy" id="7176"/>
    <lineage>
        <taxon>Eukaryota</taxon>
        <taxon>Metazoa</taxon>
        <taxon>Ecdysozoa</taxon>
        <taxon>Arthropoda</taxon>
        <taxon>Hexapoda</taxon>
        <taxon>Insecta</taxon>
        <taxon>Pterygota</taxon>
        <taxon>Neoptera</taxon>
        <taxon>Endopterygota</taxon>
        <taxon>Diptera</taxon>
        <taxon>Nematocera</taxon>
        <taxon>Culicoidea</taxon>
        <taxon>Culicidae</taxon>
        <taxon>Culicinae</taxon>
        <taxon>Culicini</taxon>
        <taxon>Culex</taxon>
        <taxon>Culex</taxon>
    </lineage>
</organism>
<accession>B0XIB3</accession>
<dbReference type="AlphaFoldDB" id="B0XIB3"/>
<dbReference type="InterPro" id="IPR004117">
    <property type="entry name" value="7tm6_olfct_rcpt"/>
</dbReference>
<evidence type="ECO:0000256" key="5">
    <source>
        <dbReference type="ARBA" id="ARBA00022725"/>
    </source>
</evidence>
<keyword evidence="3 10" id="KW-0716">Sensory transduction</keyword>
<evidence type="ECO:0000256" key="4">
    <source>
        <dbReference type="ARBA" id="ARBA00022692"/>
    </source>
</evidence>
<feature type="transmembrane region" description="Helical" evidence="10">
    <location>
        <begin position="65"/>
        <end position="86"/>
    </location>
</feature>